<accession>A0ABU4DXA7</accession>
<proteinExistence type="predicted"/>
<evidence type="ECO:0000313" key="1">
    <source>
        <dbReference type="EMBL" id="MDV6376520.1"/>
    </source>
</evidence>
<dbReference type="InterPro" id="IPR010035">
    <property type="entry name" value="Thi_S"/>
</dbReference>
<protein>
    <submittedName>
        <fullName evidence="1">Sulfur carrier protein ThiS</fullName>
    </submittedName>
</protein>
<dbReference type="Proteomes" id="UP001276150">
    <property type="component" value="Unassembled WGS sequence"/>
</dbReference>
<evidence type="ECO:0000313" key="2">
    <source>
        <dbReference type="Proteomes" id="UP001276150"/>
    </source>
</evidence>
<dbReference type="InterPro" id="IPR003749">
    <property type="entry name" value="ThiS/MoaD-like"/>
</dbReference>
<comment type="caution">
    <text evidence="1">The sequence shown here is derived from an EMBL/GenBank/DDBJ whole genome shotgun (WGS) entry which is preliminary data.</text>
</comment>
<sequence length="69" mass="7198">MTPEELQVNGTAHPFAPGLTLLTLLQKLNISPQGVAVAVNDDFYPGAQIPDRALQAGDTVEIVRITGGG</sequence>
<keyword evidence="2" id="KW-1185">Reference proteome</keyword>
<name>A0ABU4DXA7_9DEIO</name>
<dbReference type="InterPro" id="IPR012675">
    <property type="entry name" value="Beta-grasp_dom_sf"/>
</dbReference>
<dbReference type="InterPro" id="IPR016155">
    <property type="entry name" value="Mopterin_synth/thiamin_S_b"/>
</dbReference>
<dbReference type="SUPFAM" id="SSF54285">
    <property type="entry name" value="MoaD/ThiS"/>
    <property type="match status" value="1"/>
</dbReference>
<dbReference type="PANTHER" id="PTHR34472:SF1">
    <property type="entry name" value="SULFUR CARRIER PROTEIN THIS"/>
    <property type="match status" value="1"/>
</dbReference>
<dbReference type="NCBIfam" id="TIGR01683">
    <property type="entry name" value="thiS"/>
    <property type="match status" value="1"/>
</dbReference>
<dbReference type="EMBL" id="JAPMIV010000068">
    <property type="protein sequence ID" value="MDV6376520.1"/>
    <property type="molecule type" value="Genomic_DNA"/>
</dbReference>
<dbReference type="PANTHER" id="PTHR34472">
    <property type="entry name" value="SULFUR CARRIER PROTEIN THIS"/>
    <property type="match status" value="1"/>
</dbReference>
<dbReference type="RefSeq" id="WP_317641875.1">
    <property type="nucleotide sequence ID" value="NZ_JAPMIV010000068.1"/>
</dbReference>
<organism evidence="1 2">
    <name type="scientific">Deinococcus arenicola</name>
    <dbReference type="NCBI Taxonomy" id="2994950"/>
    <lineage>
        <taxon>Bacteria</taxon>
        <taxon>Thermotogati</taxon>
        <taxon>Deinococcota</taxon>
        <taxon>Deinococci</taxon>
        <taxon>Deinococcales</taxon>
        <taxon>Deinococcaceae</taxon>
        <taxon>Deinococcus</taxon>
    </lineage>
</organism>
<dbReference type="Gene3D" id="3.10.20.30">
    <property type="match status" value="1"/>
</dbReference>
<gene>
    <name evidence="1" type="primary">thiS</name>
    <name evidence="1" type="ORF">ORD21_18160</name>
</gene>
<dbReference type="Pfam" id="PF02597">
    <property type="entry name" value="ThiS"/>
    <property type="match status" value="1"/>
</dbReference>
<reference evidence="1 2" key="1">
    <citation type="submission" date="2022-11" db="EMBL/GenBank/DDBJ databases">
        <title>Deinococcus ZS9-10, Low Temperature and Draught-tolerating, UV-resistant Bacteria from Continental Antarctica.</title>
        <authorList>
            <person name="Cheng L."/>
        </authorList>
    </citation>
    <scope>NUCLEOTIDE SEQUENCE [LARGE SCALE GENOMIC DNA]</scope>
    <source>
        <strain evidence="1 2">ZS9-10</strain>
    </source>
</reference>
<dbReference type="CDD" id="cd00565">
    <property type="entry name" value="Ubl_ThiS"/>
    <property type="match status" value="1"/>
</dbReference>